<dbReference type="CDD" id="cd07209">
    <property type="entry name" value="Pat_hypo_Ecoli_Z1214_like"/>
    <property type="match status" value="1"/>
</dbReference>
<evidence type="ECO:0000313" key="6">
    <source>
        <dbReference type="EMBL" id="PWW46871.1"/>
    </source>
</evidence>
<feature type="active site" description="Proton acceptor" evidence="4">
    <location>
        <position position="217"/>
    </location>
</feature>
<dbReference type="Gene3D" id="3.40.1090.10">
    <property type="entry name" value="Cytosolic phospholipase A2 catalytic domain"/>
    <property type="match status" value="2"/>
</dbReference>
<keyword evidence="7" id="KW-1185">Reference proteome</keyword>
<evidence type="ECO:0000256" key="3">
    <source>
        <dbReference type="ARBA" id="ARBA00023098"/>
    </source>
</evidence>
<evidence type="ECO:0000259" key="5">
    <source>
        <dbReference type="PROSITE" id="PS51635"/>
    </source>
</evidence>
<dbReference type="AlphaFoldDB" id="A0A317RCH4"/>
<dbReference type="InterPro" id="IPR002641">
    <property type="entry name" value="PNPLA_dom"/>
</dbReference>
<keyword evidence="3 4" id="KW-0443">Lipid metabolism</keyword>
<dbReference type="EMBL" id="QGUB01000003">
    <property type="protein sequence ID" value="PWW46871.1"/>
    <property type="molecule type" value="Genomic_DNA"/>
</dbReference>
<accession>A0A317RCH4</accession>
<feature type="active site" description="Nucleophile" evidence="4">
    <location>
        <position position="55"/>
    </location>
</feature>
<dbReference type="Proteomes" id="UP000246483">
    <property type="component" value="Unassembled WGS sequence"/>
</dbReference>
<gene>
    <name evidence="6" type="ORF">DFR36_103146</name>
</gene>
<dbReference type="GO" id="GO:0016042">
    <property type="term" value="P:lipid catabolic process"/>
    <property type="evidence" value="ECO:0007669"/>
    <property type="project" value="UniProtKB-UniRule"/>
</dbReference>
<dbReference type="SUPFAM" id="SSF52151">
    <property type="entry name" value="FabD/lysophospholipase-like"/>
    <property type="match status" value="1"/>
</dbReference>
<evidence type="ECO:0000256" key="1">
    <source>
        <dbReference type="ARBA" id="ARBA00022801"/>
    </source>
</evidence>
<dbReference type="PANTHER" id="PTHR14226:SF57">
    <property type="entry name" value="BLR7027 PROTEIN"/>
    <property type="match status" value="1"/>
</dbReference>
<dbReference type="Pfam" id="PF01734">
    <property type="entry name" value="Patatin"/>
    <property type="match status" value="1"/>
</dbReference>
<comment type="caution">
    <text evidence="6">The sequence shown here is derived from an EMBL/GenBank/DDBJ whole genome shotgun (WGS) entry which is preliminary data.</text>
</comment>
<sequence>MVSSASAHSAAVSAANPPRTILVLQGGGALGSYQAGAYEALLAREEEVDWVAGISIGAINAALIAGNPRERRLQRLRAFWQRVSLDIPPSLPLPYLAEGIDLGPLRGWWDQGMAMWGAWQGVPGFFRPRPPWQWWPRPPVSLYDTEPLRQTLLELVDFELLNDGPMRLSVGAVDVESGNFTYFDNRVERIGPEHIMASGALPPGFGAVQVGERWYWDGGIVSNTPLTHIVGHLPRDCHVAVTIFQIDLFSARGSLPGTLAEVVERQKDIQYSSRTRAVSGWVRERQALHQRLRDMAALLPAEQQRSAEVRRLLAQTEDPSVALVHVIHRGKPYESANKGYEFSRLSMTEHWAAGLADMGASLEMLRRQPALAQGEFRVLDYQPDAPQGARLRTSSSAQG</sequence>
<proteinExistence type="predicted"/>
<reference evidence="6 7" key="1">
    <citation type="submission" date="2018-05" db="EMBL/GenBank/DDBJ databases">
        <title>Genomic Encyclopedia of Type Strains, Phase IV (KMG-IV): sequencing the most valuable type-strain genomes for metagenomic binning, comparative biology and taxonomic classification.</title>
        <authorList>
            <person name="Goeker M."/>
        </authorList>
    </citation>
    <scope>NUCLEOTIDE SEQUENCE [LARGE SCALE GENOMIC DNA]</scope>
    <source>
        <strain evidence="6 7">DSM 26006</strain>
    </source>
</reference>
<dbReference type="InterPro" id="IPR016035">
    <property type="entry name" value="Acyl_Trfase/lysoPLipase"/>
</dbReference>
<keyword evidence="1 4" id="KW-0378">Hydrolase</keyword>
<evidence type="ECO:0000256" key="4">
    <source>
        <dbReference type="PROSITE-ProRule" id="PRU01161"/>
    </source>
</evidence>
<organism evidence="6 7">
    <name type="scientific">Melaminivora alkalimesophila</name>
    <dbReference type="NCBI Taxonomy" id="1165852"/>
    <lineage>
        <taxon>Bacteria</taxon>
        <taxon>Pseudomonadati</taxon>
        <taxon>Pseudomonadota</taxon>
        <taxon>Betaproteobacteria</taxon>
        <taxon>Burkholderiales</taxon>
        <taxon>Comamonadaceae</taxon>
        <taxon>Melaminivora</taxon>
    </lineage>
</organism>
<protein>
    <submittedName>
        <fullName evidence="6">NTE family protein</fullName>
    </submittedName>
</protein>
<dbReference type="InterPro" id="IPR021095">
    <property type="entry name" value="DUF3734"/>
</dbReference>
<dbReference type="RefSeq" id="WP_019375098.1">
    <property type="nucleotide sequence ID" value="NZ_ALEE01000725.1"/>
</dbReference>
<feature type="short sequence motif" description="GXGXXG" evidence="4">
    <location>
        <begin position="26"/>
        <end position="31"/>
    </location>
</feature>
<dbReference type="InterPro" id="IPR050301">
    <property type="entry name" value="NTE"/>
</dbReference>
<evidence type="ECO:0000313" key="7">
    <source>
        <dbReference type="Proteomes" id="UP000246483"/>
    </source>
</evidence>
<feature type="short sequence motif" description="GXSXG" evidence="4">
    <location>
        <begin position="53"/>
        <end position="57"/>
    </location>
</feature>
<dbReference type="GO" id="GO:0016787">
    <property type="term" value="F:hydrolase activity"/>
    <property type="evidence" value="ECO:0007669"/>
    <property type="project" value="UniProtKB-UniRule"/>
</dbReference>
<feature type="domain" description="PNPLA" evidence="5">
    <location>
        <begin position="22"/>
        <end position="230"/>
    </location>
</feature>
<dbReference type="PROSITE" id="PS51635">
    <property type="entry name" value="PNPLA"/>
    <property type="match status" value="1"/>
</dbReference>
<dbReference type="PANTHER" id="PTHR14226">
    <property type="entry name" value="NEUROPATHY TARGET ESTERASE/SWISS CHEESE D.MELANOGASTER"/>
    <property type="match status" value="1"/>
</dbReference>
<feature type="short sequence motif" description="DGA/G" evidence="4">
    <location>
        <begin position="217"/>
        <end position="219"/>
    </location>
</feature>
<name>A0A317RCH4_9BURK</name>
<keyword evidence="2 4" id="KW-0442">Lipid degradation</keyword>
<dbReference type="Pfam" id="PF12536">
    <property type="entry name" value="DUF3734"/>
    <property type="match status" value="1"/>
</dbReference>
<dbReference type="OrthoDB" id="9770965at2"/>
<evidence type="ECO:0000256" key="2">
    <source>
        <dbReference type="ARBA" id="ARBA00022963"/>
    </source>
</evidence>